<dbReference type="EMBL" id="JBBEGN010000003">
    <property type="protein sequence ID" value="MEJ2867911.1"/>
    <property type="molecule type" value="Genomic_DNA"/>
</dbReference>
<gene>
    <name evidence="1" type="ORF">WCD74_09055</name>
</gene>
<dbReference type="Pfam" id="PF05988">
    <property type="entry name" value="DUF899"/>
    <property type="match status" value="1"/>
</dbReference>
<comment type="caution">
    <text evidence="1">The sequence shown here is derived from an EMBL/GenBank/DDBJ whole genome shotgun (WGS) entry which is preliminary data.</text>
</comment>
<keyword evidence="2" id="KW-1185">Reference proteome</keyword>
<name>A0ABU8MKY2_9PSEU</name>
<dbReference type="RefSeq" id="WP_337694517.1">
    <property type="nucleotide sequence ID" value="NZ_JBBEGN010000003.1"/>
</dbReference>
<dbReference type="Proteomes" id="UP001385809">
    <property type="component" value="Unassembled WGS sequence"/>
</dbReference>
<protein>
    <submittedName>
        <fullName evidence="1">DUF899 domain-containing protein</fullName>
    </submittedName>
</protein>
<reference evidence="1 2" key="1">
    <citation type="submission" date="2024-03" db="EMBL/GenBank/DDBJ databases">
        <title>Actinomycetospora sp. OC33-EN08, a novel actinomycete isolated from wild orchid (Aerides multiflora).</title>
        <authorList>
            <person name="Suriyachadkun C."/>
        </authorList>
    </citation>
    <scope>NUCLEOTIDE SEQUENCE [LARGE SCALE GENOMIC DNA]</scope>
    <source>
        <strain evidence="1 2">OC33-EN08</strain>
    </source>
</reference>
<sequence length="265" mass="29697">MSLPEIVTREEWLVARRALLAKEKELTRARDAVNAERRRMPMVEVTEDYRFTGPDGPLTLVDLFEGRRQLVLHQFMWDHEVDEDGVEHPKDTGCPSCSATADDIGRLEHLHAANTTLAAVTRAPYPTIAAFRERMGWTFPWYSSQGSRFGYDFWSTVDDRVAPVLLNFRSEPEPELAAAGIEWGPHRRGDHPGVSAFLRDGDRVFHTWSGFARALEDTGTTSAYLDLTALGRQQAWEEPAGRAEALGLHAGGPGLRFHDEYPPGA</sequence>
<organism evidence="1 2">
    <name type="scientific">Actinomycetospora aurantiaca</name>
    <dbReference type="NCBI Taxonomy" id="3129233"/>
    <lineage>
        <taxon>Bacteria</taxon>
        <taxon>Bacillati</taxon>
        <taxon>Actinomycetota</taxon>
        <taxon>Actinomycetes</taxon>
        <taxon>Pseudonocardiales</taxon>
        <taxon>Pseudonocardiaceae</taxon>
        <taxon>Actinomycetospora</taxon>
    </lineage>
</organism>
<accession>A0ABU8MKY2</accession>
<dbReference type="InterPro" id="IPR010296">
    <property type="entry name" value="DUF899_thioredox"/>
</dbReference>
<evidence type="ECO:0000313" key="1">
    <source>
        <dbReference type="EMBL" id="MEJ2867911.1"/>
    </source>
</evidence>
<evidence type="ECO:0000313" key="2">
    <source>
        <dbReference type="Proteomes" id="UP001385809"/>
    </source>
</evidence>
<proteinExistence type="predicted"/>